<accession>A0ACB6UZ33</accession>
<comment type="caution">
    <text evidence="1">The sequence shown here is derived from an EMBL/GenBank/DDBJ whole genome shotgun (WGS) entry which is preliminary data.</text>
</comment>
<gene>
    <name evidence="1" type="ORF">D0Z00_004210</name>
</gene>
<organism evidence="1 2">
    <name type="scientific">Geotrichum galactomycetum</name>
    <dbReference type="NCBI Taxonomy" id="27317"/>
    <lineage>
        <taxon>Eukaryota</taxon>
        <taxon>Fungi</taxon>
        <taxon>Dikarya</taxon>
        <taxon>Ascomycota</taxon>
        <taxon>Saccharomycotina</taxon>
        <taxon>Dipodascomycetes</taxon>
        <taxon>Dipodascales</taxon>
        <taxon>Dipodascaceae</taxon>
        <taxon>Geotrichum</taxon>
    </lineage>
</organism>
<name>A0ACB6UZ33_9ASCO</name>
<protein>
    <submittedName>
        <fullName evidence="1">Uncharacterized protein</fullName>
    </submittedName>
</protein>
<evidence type="ECO:0000313" key="2">
    <source>
        <dbReference type="Proteomes" id="UP000744676"/>
    </source>
</evidence>
<evidence type="ECO:0000313" key="1">
    <source>
        <dbReference type="EMBL" id="KAF5093162.1"/>
    </source>
</evidence>
<dbReference type="EMBL" id="QVQA01000271">
    <property type="protein sequence ID" value="KAF5093162.1"/>
    <property type="molecule type" value="Genomic_DNA"/>
</dbReference>
<reference evidence="1 2" key="1">
    <citation type="journal article" date="2020" name="Front. Microbiol.">
        <title>Phenotypic and Genetic Characterization of the Cheese Ripening Yeast Geotrichum candidum.</title>
        <authorList>
            <person name="Perkins V."/>
            <person name="Vignola S."/>
            <person name="Lessard M.H."/>
            <person name="Plante P.L."/>
            <person name="Corbeil J."/>
            <person name="Dugat-Bony E."/>
            <person name="Frenette M."/>
            <person name="Labrie S."/>
        </authorList>
    </citation>
    <scope>NUCLEOTIDE SEQUENCE [LARGE SCALE GENOMIC DNA]</scope>
    <source>
        <strain evidence="1 2">LMA-1147</strain>
    </source>
</reference>
<proteinExistence type="predicted"/>
<dbReference type="Proteomes" id="UP000744676">
    <property type="component" value="Unassembled WGS sequence"/>
</dbReference>
<sequence length="179" mass="20240">MSDLISFQQFLAADKSRQSHTLSLLFEPCEALQNLILTNLLNSEPKSFSSYIEFIEAVRKVLLLLLKTSSTEKDLISKIIAAHPRLGAKKVESKLSQAEQASLQSNAEEAQILAELNSKYETTFPGLRYVVFVNGRSRPEIYKDMKTRIDRGSYDLECEEAFNAMCDITIDRVTKLSKI</sequence>
<keyword evidence="2" id="KW-1185">Reference proteome</keyword>